<dbReference type="PANTHER" id="PTHR43798:SF31">
    <property type="entry name" value="AB HYDROLASE SUPERFAMILY PROTEIN YCLE"/>
    <property type="match status" value="1"/>
</dbReference>
<dbReference type="Pfam" id="PF00561">
    <property type="entry name" value="Abhydrolase_1"/>
    <property type="match status" value="2"/>
</dbReference>
<name>A0A9D6QYY0_9BACT</name>
<feature type="domain" description="AB hydrolase-1" evidence="2">
    <location>
        <begin position="343"/>
        <end position="572"/>
    </location>
</feature>
<dbReference type="Gene3D" id="3.40.50.1820">
    <property type="entry name" value="alpha/beta hydrolase"/>
    <property type="match status" value="2"/>
</dbReference>
<feature type="domain" description="AB hydrolase-1" evidence="2">
    <location>
        <begin position="69"/>
        <end position="165"/>
    </location>
</feature>
<evidence type="ECO:0000313" key="4">
    <source>
        <dbReference type="Proteomes" id="UP000808388"/>
    </source>
</evidence>
<evidence type="ECO:0000259" key="2">
    <source>
        <dbReference type="Pfam" id="PF00561"/>
    </source>
</evidence>
<dbReference type="GO" id="GO:0016020">
    <property type="term" value="C:membrane"/>
    <property type="evidence" value="ECO:0007669"/>
    <property type="project" value="TreeGrafter"/>
</dbReference>
<dbReference type="InterPro" id="IPR000073">
    <property type="entry name" value="AB_hydrolase_1"/>
</dbReference>
<proteinExistence type="predicted"/>
<evidence type="ECO:0000256" key="1">
    <source>
        <dbReference type="ARBA" id="ARBA00022801"/>
    </source>
</evidence>
<sequence length="591" mass="65917">MEKFQEAGRSKRESFEDQFLHPEVYDLEGSGSQVKIYDLKPEQPKSQVPTYFAMGWSETPTALRENLIGLAEEGRHVIASDTPHGLETNEEGLDYNMAELRKMTGLMQTLETKEIEKVDVVAHSEGAVFTAIAASLHPEKFRNIVFVNPAGMIGKDNPLSLVARFGADMIHHVLNTGMSKEKKAAYAKIEGTAKSKEPSPLNAILTVSGSPIRSAKEIGAISATDVVSMLESLHDNGIGITVIYGAEDKTFPATRMSKTIRSKEDREAGRPLKIDGALAVAGTHNQMFKNPKAFARLLDQSLADLEKKKKKNASGGQRRKDSMESISGRGIYFRTNQFRLEHPTLIFVHGLSGSSSAWLPYEKIFQNKYNTLVFDLRGHGKSVKRPNYNDYEIKDFVRDIEGLIQYLNISRFILVSHSLDTLIALDFLSRNQSKVSSAIFLAPIFGIKRVPMAAVIHPFISAICVLLKFLPARTRPGYQVHYEQYRNTGDWDLHRMAADIPNTGFHVYFYSLGQMYKFDCQDCLSNIKVPVLLMHGGKDTIIPAENSLKAKELIPAVKIALLEKANHILVLNNIEEVSAAIMKFLESQSID</sequence>
<evidence type="ECO:0000313" key="3">
    <source>
        <dbReference type="EMBL" id="MBI3627851.1"/>
    </source>
</evidence>
<dbReference type="InterPro" id="IPR050266">
    <property type="entry name" value="AB_hydrolase_sf"/>
</dbReference>
<gene>
    <name evidence="3" type="ORF">HY220_03895</name>
</gene>
<keyword evidence="1 3" id="KW-0378">Hydrolase</keyword>
<dbReference type="EMBL" id="JACQCQ010000013">
    <property type="protein sequence ID" value="MBI3627851.1"/>
    <property type="molecule type" value="Genomic_DNA"/>
</dbReference>
<dbReference type="SUPFAM" id="SSF53474">
    <property type="entry name" value="alpha/beta-Hydrolases"/>
    <property type="match status" value="2"/>
</dbReference>
<dbReference type="Proteomes" id="UP000808388">
    <property type="component" value="Unassembled WGS sequence"/>
</dbReference>
<accession>A0A9D6QYY0</accession>
<dbReference type="InterPro" id="IPR029058">
    <property type="entry name" value="AB_hydrolase_fold"/>
</dbReference>
<dbReference type="AlphaFoldDB" id="A0A9D6QYY0"/>
<protein>
    <submittedName>
        <fullName evidence="3">Alpha/beta hydrolase</fullName>
    </submittedName>
</protein>
<reference evidence="3" key="1">
    <citation type="submission" date="2020-07" db="EMBL/GenBank/DDBJ databases">
        <title>Huge and variable diversity of episymbiotic CPR bacteria and DPANN archaea in groundwater ecosystems.</title>
        <authorList>
            <person name="He C.Y."/>
            <person name="Keren R."/>
            <person name="Whittaker M."/>
            <person name="Farag I.F."/>
            <person name="Doudna J."/>
            <person name="Cate J.H.D."/>
            <person name="Banfield J.F."/>
        </authorList>
    </citation>
    <scope>NUCLEOTIDE SEQUENCE</scope>
    <source>
        <strain evidence="3">NC_groundwater_972_Pr1_S-0.2um_49_27</strain>
    </source>
</reference>
<dbReference type="GO" id="GO:0016787">
    <property type="term" value="F:hydrolase activity"/>
    <property type="evidence" value="ECO:0007669"/>
    <property type="project" value="UniProtKB-KW"/>
</dbReference>
<comment type="caution">
    <text evidence="3">The sequence shown here is derived from an EMBL/GenBank/DDBJ whole genome shotgun (WGS) entry which is preliminary data.</text>
</comment>
<dbReference type="PANTHER" id="PTHR43798">
    <property type="entry name" value="MONOACYLGLYCEROL LIPASE"/>
    <property type="match status" value="1"/>
</dbReference>
<organism evidence="3 4">
    <name type="scientific">Candidatus Sungiibacteriota bacterium</name>
    <dbReference type="NCBI Taxonomy" id="2750080"/>
    <lineage>
        <taxon>Bacteria</taxon>
        <taxon>Candidatus Sungiibacteriota</taxon>
    </lineage>
</organism>